<evidence type="ECO:0000313" key="3">
    <source>
        <dbReference type="Proteomes" id="UP000315540"/>
    </source>
</evidence>
<protein>
    <submittedName>
        <fullName evidence="2">Uncharacterized protein</fullName>
    </submittedName>
</protein>
<reference evidence="2 3" key="1">
    <citation type="submission" date="2019-06" db="EMBL/GenBank/DDBJ databases">
        <authorList>
            <person name="Meng X."/>
        </authorList>
    </citation>
    <scope>NUCLEOTIDE SEQUENCE [LARGE SCALE GENOMIC DNA]</scope>
    <source>
        <strain evidence="2 3">M625</strain>
    </source>
</reference>
<dbReference type="RefSeq" id="WP_140593166.1">
    <property type="nucleotide sequence ID" value="NZ_VFWZ01000003.1"/>
</dbReference>
<accession>A0A504JE62</accession>
<feature type="signal peptide" evidence="1">
    <location>
        <begin position="1"/>
        <end position="18"/>
    </location>
</feature>
<dbReference type="OrthoDB" id="1163628at2"/>
<evidence type="ECO:0000313" key="2">
    <source>
        <dbReference type="EMBL" id="TPN85998.1"/>
    </source>
</evidence>
<evidence type="ECO:0000256" key="1">
    <source>
        <dbReference type="SAM" id="SignalP"/>
    </source>
</evidence>
<gene>
    <name evidence="2" type="ORF">FHK87_12030</name>
</gene>
<dbReference type="AlphaFoldDB" id="A0A504JE62"/>
<proteinExistence type="predicted"/>
<dbReference type="Proteomes" id="UP000315540">
    <property type="component" value="Unassembled WGS sequence"/>
</dbReference>
<keyword evidence="1" id="KW-0732">Signal</keyword>
<organism evidence="2 3">
    <name type="scientific">Aquimarina algicola</name>
    <dbReference type="NCBI Taxonomy" id="2589995"/>
    <lineage>
        <taxon>Bacteria</taxon>
        <taxon>Pseudomonadati</taxon>
        <taxon>Bacteroidota</taxon>
        <taxon>Flavobacteriia</taxon>
        <taxon>Flavobacteriales</taxon>
        <taxon>Flavobacteriaceae</taxon>
        <taxon>Aquimarina</taxon>
    </lineage>
</organism>
<sequence>MKSVIFCFFLFVFAGINAQEIKSEDNTVNSNTTIVNSKQTNKSIPCNKSLENDVCLAEQSKFHFYKALIRQNNLEEELSSNKKSIKVALKSTEDIIKKNKNRVSYSE</sequence>
<keyword evidence="3" id="KW-1185">Reference proteome</keyword>
<comment type="caution">
    <text evidence="2">The sequence shown here is derived from an EMBL/GenBank/DDBJ whole genome shotgun (WGS) entry which is preliminary data.</text>
</comment>
<dbReference type="EMBL" id="VFWZ01000003">
    <property type="protein sequence ID" value="TPN85998.1"/>
    <property type="molecule type" value="Genomic_DNA"/>
</dbReference>
<feature type="chain" id="PRO_5021338196" evidence="1">
    <location>
        <begin position="19"/>
        <end position="107"/>
    </location>
</feature>
<name>A0A504JE62_9FLAO</name>